<evidence type="ECO:0000313" key="6">
    <source>
        <dbReference type="EMBL" id="MCP8937451.1"/>
    </source>
</evidence>
<evidence type="ECO:0000259" key="5">
    <source>
        <dbReference type="PROSITE" id="PS50977"/>
    </source>
</evidence>
<sequence length="222" mass="24334">MTNVEIDVIASDMNSRPERKYESPLRRAHAEDTRNRLLAALAEVLASSGDGAFILDDVAKAAGVERRTMFRHFPSKEALFQAFWHWINARIAPTVLPRSGADLISMPIAAFQGFDANEGIVRASLHTVSGRQMRLAALPERKQAFSVAVDDALAGVSPRDRARCEAIVHALYSAATWETLKDYCDLDGKQAGETVAWAIELIMKGLRQSVPSDTNETGGQKP</sequence>
<reference evidence="6 7" key="1">
    <citation type="submission" date="2022-07" db="EMBL/GenBank/DDBJ databases">
        <authorList>
            <person name="Li W.-J."/>
            <person name="Deng Q.-Q."/>
        </authorList>
    </citation>
    <scope>NUCLEOTIDE SEQUENCE [LARGE SCALE GENOMIC DNA]</scope>
    <source>
        <strain evidence="6 7">SYSU M60028</strain>
    </source>
</reference>
<evidence type="ECO:0000313" key="7">
    <source>
        <dbReference type="Proteomes" id="UP001205890"/>
    </source>
</evidence>
<comment type="caution">
    <text evidence="6">The sequence shown here is derived from an EMBL/GenBank/DDBJ whole genome shotgun (WGS) entry which is preliminary data.</text>
</comment>
<evidence type="ECO:0000256" key="2">
    <source>
        <dbReference type="ARBA" id="ARBA00023125"/>
    </source>
</evidence>
<keyword evidence="1" id="KW-0805">Transcription regulation</keyword>
<dbReference type="InterPro" id="IPR009057">
    <property type="entry name" value="Homeodomain-like_sf"/>
</dbReference>
<dbReference type="EMBL" id="JANCLU010000002">
    <property type="protein sequence ID" value="MCP8937451.1"/>
    <property type="molecule type" value="Genomic_DNA"/>
</dbReference>
<feature type="domain" description="HTH tetR-type" evidence="5">
    <location>
        <begin position="31"/>
        <end position="91"/>
    </location>
</feature>
<dbReference type="PANTHER" id="PTHR30055">
    <property type="entry name" value="HTH-TYPE TRANSCRIPTIONAL REGULATOR RUTR"/>
    <property type="match status" value="1"/>
</dbReference>
<dbReference type="PANTHER" id="PTHR30055:SF234">
    <property type="entry name" value="HTH-TYPE TRANSCRIPTIONAL REGULATOR BETI"/>
    <property type="match status" value="1"/>
</dbReference>
<dbReference type="Pfam" id="PF00440">
    <property type="entry name" value="TetR_N"/>
    <property type="match status" value="1"/>
</dbReference>
<keyword evidence="3" id="KW-0804">Transcription</keyword>
<dbReference type="InterPro" id="IPR050109">
    <property type="entry name" value="HTH-type_TetR-like_transc_reg"/>
</dbReference>
<proteinExistence type="predicted"/>
<dbReference type="InterPro" id="IPR001647">
    <property type="entry name" value="HTH_TetR"/>
</dbReference>
<keyword evidence="2 4" id="KW-0238">DNA-binding</keyword>
<dbReference type="RefSeq" id="WP_254738452.1">
    <property type="nucleotide sequence ID" value="NZ_JANCLU010000002.1"/>
</dbReference>
<keyword evidence="7" id="KW-1185">Reference proteome</keyword>
<evidence type="ECO:0000256" key="4">
    <source>
        <dbReference type="PROSITE-ProRule" id="PRU00335"/>
    </source>
</evidence>
<protein>
    <submittedName>
        <fullName evidence="6">TetR/AcrR family transcriptional regulator</fullName>
    </submittedName>
</protein>
<dbReference type="Proteomes" id="UP001205890">
    <property type="component" value="Unassembled WGS sequence"/>
</dbReference>
<organism evidence="6 7">
    <name type="scientific">Alsobacter ponti</name>
    <dbReference type="NCBI Taxonomy" id="2962936"/>
    <lineage>
        <taxon>Bacteria</taxon>
        <taxon>Pseudomonadati</taxon>
        <taxon>Pseudomonadota</taxon>
        <taxon>Alphaproteobacteria</taxon>
        <taxon>Hyphomicrobiales</taxon>
        <taxon>Alsobacteraceae</taxon>
        <taxon>Alsobacter</taxon>
    </lineage>
</organism>
<evidence type="ECO:0000256" key="3">
    <source>
        <dbReference type="ARBA" id="ARBA00023163"/>
    </source>
</evidence>
<dbReference type="PROSITE" id="PS50977">
    <property type="entry name" value="HTH_TETR_2"/>
    <property type="match status" value="1"/>
</dbReference>
<name>A0ABT1L8P7_9HYPH</name>
<feature type="DNA-binding region" description="H-T-H motif" evidence="4">
    <location>
        <begin position="54"/>
        <end position="73"/>
    </location>
</feature>
<dbReference type="Gene3D" id="1.10.357.10">
    <property type="entry name" value="Tetracycline Repressor, domain 2"/>
    <property type="match status" value="1"/>
</dbReference>
<evidence type="ECO:0000256" key="1">
    <source>
        <dbReference type="ARBA" id="ARBA00023015"/>
    </source>
</evidence>
<dbReference type="PRINTS" id="PR00455">
    <property type="entry name" value="HTHTETR"/>
</dbReference>
<gene>
    <name evidence="6" type="ORF">NK718_02900</name>
</gene>
<accession>A0ABT1L8P7</accession>
<dbReference type="SUPFAM" id="SSF46689">
    <property type="entry name" value="Homeodomain-like"/>
    <property type="match status" value="1"/>
</dbReference>